<evidence type="ECO:0000313" key="2">
    <source>
        <dbReference type="EMBL" id="QVL32043.1"/>
    </source>
</evidence>
<evidence type="ECO:0000313" key="3">
    <source>
        <dbReference type="Proteomes" id="UP000676194"/>
    </source>
</evidence>
<keyword evidence="3" id="KW-1185">Reference proteome</keyword>
<dbReference type="AlphaFoldDB" id="A0A8E6B7M3"/>
<proteinExistence type="predicted"/>
<dbReference type="EMBL" id="CP074694">
    <property type="protein sequence ID" value="QVL32043.1"/>
    <property type="molecule type" value="Genomic_DNA"/>
</dbReference>
<sequence length="73" mass="8448">MARKLLLAVLASVGLLNSGCMLNQYSSDERVRTEQLMNQSEDMRHIQEEWRRFWFNDHPSTLTPNRTSGVIAP</sequence>
<organism evidence="2 3">
    <name type="scientific">Telmatocola sphagniphila</name>
    <dbReference type="NCBI Taxonomy" id="1123043"/>
    <lineage>
        <taxon>Bacteria</taxon>
        <taxon>Pseudomonadati</taxon>
        <taxon>Planctomycetota</taxon>
        <taxon>Planctomycetia</taxon>
        <taxon>Gemmatales</taxon>
        <taxon>Gemmataceae</taxon>
    </lineage>
</organism>
<name>A0A8E6B7M3_9BACT</name>
<keyword evidence="1" id="KW-0732">Signal</keyword>
<reference evidence="2" key="1">
    <citation type="submission" date="2021-05" db="EMBL/GenBank/DDBJ databases">
        <title>Complete genome sequence of the cellulolytic planctomycete Telmatocola sphagniphila SP2T and characterization of the first cellulase from planctomycetes.</title>
        <authorList>
            <person name="Rakitin A.L."/>
            <person name="Beletsky A.V."/>
            <person name="Naumoff D.G."/>
            <person name="Kulichevskaya I.S."/>
            <person name="Mardanov A.V."/>
            <person name="Ravin N.V."/>
            <person name="Dedysh S.N."/>
        </authorList>
    </citation>
    <scope>NUCLEOTIDE SEQUENCE</scope>
    <source>
        <strain evidence="2">SP2T</strain>
    </source>
</reference>
<gene>
    <name evidence="2" type="ORF">KIH39_24940</name>
</gene>
<feature type="signal peptide" evidence="1">
    <location>
        <begin position="1"/>
        <end position="23"/>
    </location>
</feature>
<dbReference type="Proteomes" id="UP000676194">
    <property type="component" value="Chromosome"/>
</dbReference>
<dbReference type="RefSeq" id="WP_213496626.1">
    <property type="nucleotide sequence ID" value="NZ_CP074694.1"/>
</dbReference>
<dbReference type="KEGG" id="tsph:KIH39_24940"/>
<feature type="chain" id="PRO_5034985577" evidence="1">
    <location>
        <begin position="24"/>
        <end position="73"/>
    </location>
</feature>
<protein>
    <submittedName>
        <fullName evidence="2">Uncharacterized protein</fullName>
    </submittedName>
</protein>
<accession>A0A8E6B7M3</accession>
<evidence type="ECO:0000256" key="1">
    <source>
        <dbReference type="SAM" id="SignalP"/>
    </source>
</evidence>